<dbReference type="InterPro" id="IPR023574">
    <property type="entry name" value="Ribosomal_uL4_dom_sf"/>
</dbReference>
<name>A0ABY1UMH4_9APIC</name>
<dbReference type="GO" id="GO:0005840">
    <property type="term" value="C:ribosome"/>
    <property type="evidence" value="ECO:0007669"/>
    <property type="project" value="UniProtKB-KW"/>
</dbReference>
<evidence type="ECO:0000313" key="7">
    <source>
        <dbReference type="EMBL" id="SOV13588.1"/>
    </source>
</evidence>
<sequence>MLFVIQNIHLTNKLKKNISFICHVALFQTRKLKTSSLRKNEIWKNNMHTKNDVKKIMTCSGDLIEKKRKNYEWEIERKEEVHEKECEENDIEVMNIEGTCKNNKDNDIKINENNKINVDDDISVCDEYKFLFERPKHFAHIDDEPIIRRPGCIIDIKTLLRNNWSFPAVGFNSKLEIPIYKFEADEKDDNIKYISVPNDIFGLPIRSDILHKCYYFYRTALAGYTERMQLYKWEWPGSTKKYRSQKKSGKARMNWRKTCGRYLGVKNHPIRPFDQKTNINRKFLWKGMKILLSAKFAQDQIKVVDNFLIKSHKTKYTVKYLRNILGKNCNSALLVHEGKTDVNDNFLWACANIASVKRENVEGVNIYNLLKYRYVVFTYKALKNIIYELKIYPYKMKWLPTYATPNNTQAPIPEKVKNWNFLWIEKKKRNNFSKFDKEALKKRIQEWKWSSDIKGALKVKKHDPYKNFILTKFQCNDSVPEYIKYEYLFNVDDEAHEDNDYQEHFHMLDEILNDDEELADISSLSSLRGGNKNEEKKKKKKYTYIYIYIYIYICVYICCIRQCCIFFCILSGLRKGDNLQSEQQNEDGMYDEESDKDENDNDENDNDENDDDENDDDENEKDGNEDEIGNINFEDTKD</sequence>
<dbReference type="SUPFAM" id="SSF52166">
    <property type="entry name" value="Ribosomal protein L4"/>
    <property type="match status" value="1"/>
</dbReference>
<dbReference type="Proteomes" id="UP000831156">
    <property type="component" value="Chromosome 8"/>
</dbReference>
<feature type="compositionally biased region" description="Acidic residues" evidence="5">
    <location>
        <begin position="584"/>
        <end position="628"/>
    </location>
</feature>
<dbReference type="Gene3D" id="3.40.1370.10">
    <property type="match status" value="1"/>
</dbReference>
<feature type="transmembrane region" description="Helical" evidence="6">
    <location>
        <begin position="545"/>
        <end position="570"/>
    </location>
</feature>
<evidence type="ECO:0000256" key="4">
    <source>
        <dbReference type="ARBA" id="ARBA00040565"/>
    </source>
</evidence>
<dbReference type="PANTHER" id="PTHR10746:SF6">
    <property type="entry name" value="LARGE RIBOSOMAL SUBUNIT PROTEIN UL4M"/>
    <property type="match status" value="1"/>
</dbReference>
<evidence type="ECO:0000256" key="1">
    <source>
        <dbReference type="ARBA" id="ARBA00010528"/>
    </source>
</evidence>
<organism evidence="7 8">
    <name type="scientific">Plasmodium gaboni</name>
    <dbReference type="NCBI Taxonomy" id="647221"/>
    <lineage>
        <taxon>Eukaryota</taxon>
        <taxon>Sar</taxon>
        <taxon>Alveolata</taxon>
        <taxon>Apicomplexa</taxon>
        <taxon>Aconoidasida</taxon>
        <taxon>Haemosporida</taxon>
        <taxon>Plasmodiidae</taxon>
        <taxon>Plasmodium</taxon>
        <taxon>Plasmodium (Laverania)</taxon>
    </lineage>
</organism>
<feature type="region of interest" description="Disordered" evidence="5">
    <location>
        <begin position="581"/>
        <end position="638"/>
    </location>
</feature>
<keyword evidence="6" id="KW-0472">Membrane</keyword>
<dbReference type="PANTHER" id="PTHR10746">
    <property type="entry name" value="50S RIBOSOMAL PROTEIN L4"/>
    <property type="match status" value="1"/>
</dbReference>
<proteinExistence type="inferred from homology"/>
<keyword evidence="3" id="KW-0687">Ribonucleoprotein</keyword>
<accession>A0ABY1UMH4</accession>
<gene>
    <name evidence="7" type="ORF">PGABG01_0822000</name>
</gene>
<protein>
    <recommendedName>
        <fullName evidence="4">Large ribosomal subunit protein uL4m</fullName>
    </recommendedName>
</protein>
<dbReference type="EMBL" id="LT969431">
    <property type="protein sequence ID" value="SOV13588.1"/>
    <property type="molecule type" value="Genomic_DNA"/>
</dbReference>
<comment type="similarity">
    <text evidence="1">Belongs to the universal ribosomal protein uL4 family.</text>
</comment>
<evidence type="ECO:0000256" key="6">
    <source>
        <dbReference type="SAM" id="Phobius"/>
    </source>
</evidence>
<dbReference type="InterPro" id="IPR002136">
    <property type="entry name" value="Ribosomal_uL4"/>
</dbReference>
<evidence type="ECO:0000256" key="2">
    <source>
        <dbReference type="ARBA" id="ARBA00022980"/>
    </source>
</evidence>
<keyword evidence="6" id="KW-1133">Transmembrane helix</keyword>
<dbReference type="Pfam" id="PF00573">
    <property type="entry name" value="Ribosomal_L4"/>
    <property type="match status" value="1"/>
</dbReference>
<evidence type="ECO:0000313" key="8">
    <source>
        <dbReference type="Proteomes" id="UP000831156"/>
    </source>
</evidence>
<reference evidence="7" key="1">
    <citation type="submission" date="2016-09" db="EMBL/GenBank/DDBJ databases">
        <authorList>
            <consortium name="Pathogen Informatics"/>
            <person name="Sun Q."/>
            <person name="Inoue M."/>
        </authorList>
    </citation>
    <scope>NUCLEOTIDE SEQUENCE</scope>
</reference>
<evidence type="ECO:0000256" key="3">
    <source>
        <dbReference type="ARBA" id="ARBA00023274"/>
    </source>
</evidence>
<keyword evidence="6" id="KW-0812">Transmembrane</keyword>
<keyword evidence="8" id="KW-1185">Reference proteome</keyword>
<keyword evidence="2 7" id="KW-0689">Ribosomal protein</keyword>
<evidence type="ECO:0000256" key="5">
    <source>
        <dbReference type="SAM" id="MobiDB-lite"/>
    </source>
</evidence>
<dbReference type="InterPro" id="IPR013005">
    <property type="entry name" value="Ribosomal_uL4-like"/>
</dbReference>